<accession>A0A428V0S0</accession>
<keyword evidence="2" id="KW-1185">Reference proteome</keyword>
<comment type="caution">
    <text evidence="1">The sequence shown here is derived from an EMBL/GenBank/DDBJ whole genome shotgun (WGS) entry which is preliminary data.</text>
</comment>
<evidence type="ECO:0000313" key="2">
    <source>
        <dbReference type="Proteomes" id="UP000288429"/>
    </source>
</evidence>
<name>A0A428V0S0_9HYPO</name>
<dbReference type="AlphaFoldDB" id="A0A428V0S0"/>
<sequence>MSSPIQNKANSYDYDDESEMTPSEILGVEKMKEICRIARKQHEDNIKMVTKTKTNHIDCDETWSSMNNAADSENGREACLTTTNGKLQFSEPSTRRIYLAEFKQWLRDECRTVDKKKEWMKWLMEIPLDPSELDGTCKTPFSDLESALKRSLFDLRGTYADMEFNKKDRDDRLVEALHMDFMYRSAKRDVEYYNMVIKKSLENDDESGSQG</sequence>
<reference evidence="1 2" key="1">
    <citation type="submission" date="2017-06" db="EMBL/GenBank/DDBJ databases">
        <title>Cmopartive genomic analysis of Ambrosia Fusariam Clade fungi.</title>
        <authorList>
            <person name="Stajich J.E."/>
            <person name="Carrillo J."/>
            <person name="Kijimoto T."/>
            <person name="Eskalen A."/>
            <person name="O'Donnell K."/>
            <person name="Kasson M."/>
        </authorList>
    </citation>
    <scope>NUCLEOTIDE SEQUENCE [LARGE SCALE GENOMIC DNA]</scope>
    <source>
        <strain evidence="1 2">NRRL 20438</strain>
    </source>
</reference>
<dbReference type="Proteomes" id="UP000288429">
    <property type="component" value="Unassembled WGS sequence"/>
</dbReference>
<dbReference type="EMBL" id="NIZV01000007">
    <property type="protein sequence ID" value="RSM20145.1"/>
    <property type="molecule type" value="Genomic_DNA"/>
</dbReference>
<gene>
    <name evidence="1" type="ORF">CDV31_000940</name>
</gene>
<protein>
    <submittedName>
        <fullName evidence="1">Uncharacterized protein</fullName>
    </submittedName>
</protein>
<evidence type="ECO:0000313" key="1">
    <source>
        <dbReference type="EMBL" id="RSM20145.1"/>
    </source>
</evidence>
<organism evidence="1 2">
    <name type="scientific">Fusarium ambrosium</name>
    <dbReference type="NCBI Taxonomy" id="131363"/>
    <lineage>
        <taxon>Eukaryota</taxon>
        <taxon>Fungi</taxon>
        <taxon>Dikarya</taxon>
        <taxon>Ascomycota</taxon>
        <taxon>Pezizomycotina</taxon>
        <taxon>Sordariomycetes</taxon>
        <taxon>Hypocreomycetidae</taxon>
        <taxon>Hypocreales</taxon>
        <taxon>Nectriaceae</taxon>
        <taxon>Fusarium</taxon>
        <taxon>Fusarium solani species complex</taxon>
    </lineage>
</organism>
<proteinExistence type="predicted"/>